<evidence type="ECO:0000313" key="3">
    <source>
        <dbReference type="Proteomes" id="UP001320148"/>
    </source>
</evidence>
<gene>
    <name evidence="2" type="ORF">DSLASN_00460</name>
</gene>
<dbReference type="Proteomes" id="UP001320148">
    <property type="component" value="Chromosome"/>
</dbReference>
<dbReference type="InterPro" id="IPR024264">
    <property type="entry name" value="DUF3786"/>
</dbReference>
<organism evidence="2 3">
    <name type="scientific">Desulfoluna limicola</name>
    <dbReference type="NCBI Taxonomy" id="2810562"/>
    <lineage>
        <taxon>Bacteria</taxon>
        <taxon>Pseudomonadati</taxon>
        <taxon>Thermodesulfobacteriota</taxon>
        <taxon>Desulfobacteria</taxon>
        <taxon>Desulfobacterales</taxon>
        <taxon>Desulfolunaceae</taxon>
        <taxon>Desulfoluna</taxon>
    </lineage>
</organism>
<feature type="domain" description="DUF3786" evidence="1">
    <location>
        <begin position="27"/>
        <end position="197"/>
    </location>
</feature>
<protein>
    <recommendedName>
        <fullName evidence="1">DUF3786 domain-containing protein</fullName>
    </recommendedName>
</protein>
<dbReference type="RefSeq" id="WP_236890731.1">
    <property type="nucleotide sequence ID" value="NZ_AP024488.1"/>
</dbReference>
<dbReference type="Pfam" id="PF12654">
    <property type="entry name" value="DUF3786"/>
    <property type="match status" value="1"/>
</dbReference>
<keyword evidence="3" id="KW-1185">Reference proteome</keyword>
<sequence length="204" mass="22680">MRESLTVFDKTYGWYLNQLAECDYLARGDRLGTEVRDGALIFSFMNEPFSVSRVGVVGPQGKEPGFSESIVLLNYILRCPDTLPPRGDWITFREVKGSGPLAVYFAENVMKPVERLFSGSLSELSDRCDELGGTPDPTGNSYDFSVTFDLLPRIPVALRFNDADEEFPSSCTLLFASDVAAWLDPESLAILAVLFTQKLTQKKV</sequence>
<name>A0ABN6EVS4_9BACT</name>
<reference evidence="2 3" key="1">
    <citation type="submission" date="2021-02" db="EMBL/GenBank/DDBJ databases">
        <title>Complete genome of Desulfoluna sp. strain ASN36.</title>
        <authorList>
            <person name="Takahashi A."/>
            <person name="Kojima H."/>
            <person name="Fukui M."/>
        </authorList>
    </citation>
    <scope>NUCLEOTIDE SEQUENCE [LARGE SCALE GENOMIC DNA]</scope>
    <source>
        <strain evidence="2 3">ASN36</strain>
    </source>
</reference>
<proteinExistence type="predicted"/>
<dbReference type="EMBL" id="AP024488">
    <property type="protein sequence ID" value="BCS94414.1"/>
    <property type="molecule type" value="Genomic_DNA"/>
</dbReference>
<evidence type="ECO:0000313" key="2">
    <source>
        <dbReference type="EMBL" id="BCS94414.1"/>
    </source>
</evidence>
<evidence type="ECO:0000259" key="1">
    <source>
        <dbReference type="Pfam" id="PF12654"/>
    </source>
</evidence>
<accession>A0ABN6EVS4</accession>